<gene>
    <name evidence="2" type="ORF">M9Y10_011097</name>
</gene>
<evidence type="ECO:0000313" key="2">
    <source>
        <dbReference type="EMBL" id="KAK8865541.1"/>
    </source>
</evidence>
<sequence>MEQFYNSDTSKQNPIVTRPNRSIHFTQNNDNSTNLQNKFSFAFSNNTQQQTKSPQPGGLLIPRAPVVHCFVCDHANAKVKILTDQFIDTLTKSGIKVYVERYLTHQPGFQVRAASLNSQADFFFQIHSKTAGAGHVRLYMNGQPKRMTKEEAASAVWSYWRLRCGALTKDEVEVISNEKISLLLKYFGGIEQDELNFNSLQQQIRLCLDTGMNINPILNTLADYDNSLKNAKARINSMPAMSTDWVFEQGAVIQSCQYQPIEVGLSQPLKSLLITIIDQGIRKVHGLKNVIDRNYVEKHPIDSIMHNDDENLHEIPIDINNDQREGDGSSWQMMIESVDEDRIGSIKIASYGESHNIRSFDRISTPIFLLDEF</sequence>
<protein>
    <submittedName>
        <fullName evidence="2">Uncharacterized protein</fullName>
    </submittedName>
</protein>
<dbReference type="Proteomes" id="UP001470230">
    <property type="component" value="Unassembled WGS sequence"/>
</dbReference>
<comment type="caution">
    <text evidence="2">The sequence shown here is derived from an EMBL/GenBank/DDBJ whole genome shotgun (WGS) entry which is preliminary data.</text>
</comment>
<evidence type="ECO:0000313" key="3">
    <source>
        <dbReference type="Proteomes" id="UP001470230"/>
    </source>
</evidence>
<accession>A0ABR2INE4</accession>
<feature type="region of interest" description="Disordered" evidence="1">
    <location>
        <begin position="1"/>
        <end position="29"/>
    </location>
</feature>
<reference evidence="2 3" key="1">
    <citation type="submission" date="2024-04" db="EMBL/GenBank/DDBJ databases">
        <title>Tritrichomonas musculus Genome.</title>
        <authorList>
            <person name="Alves-Ferreira E."/>
            <person name="Grigg M."/>
            <person name="Lorenzi H."/>
            <person name="Galac M."/>
        </authorList>
    </citation>
    <scope>NUCLEOTIDE SEQUENCE [LARGE SCALE GENOMIC DNA]</scope>
    <source>
        <strain evidence="2 3">EAF2021</strain>
    </source>
</reference>
<evidence type="ECO:0000256" key="1">
    <source>
        <dbReference type="SAM" id="MobiDB-lite"/>
    </source>
</evidence>
<organism evidence="2 3">
    <name type="scientific">Tritrichomonas musculus</name>
    <dbReference type="NCBI Taxonomy" id="1915356"/>
    <lineage>
        <taxon>Eukaryota</taxon>
        <taxon>Metamonada</taxon>
        <taxon>Parabasalia</taxon>
        <taxon>Tritrichomonadida</taxon>
        <taxon>Tritrichomonadidae</taxon>
        <taxon>Tritrichomonas</taxon>
    </lineage>
</organism>
<keyword evidence="3" id="KW-1185">Reference proteome</keyword>
<name>A0ABR2INE4_9EUKA</name>
<proteinExistence type="predicted"/>
<dbReference type="EMBL" id="JAPFFF010000016">
    <property type="protein sequence ID" value="KAK8865541.1"/>
    <property type="molecule type" value="Genomic_DNA"/>
</dbReference>